<dbReference type="EMBL" id="SPNV01000152">
    <property type="protein sequence ID" value="KAF5859799.1"/>
    <property type="molecule type" value="Genomic_DNA"/>
</dbReference>
<gene>
    <name evidence="3" type="ORF">ETB97_002408</name>
</gene>
<protein>
    <recommendedName>
        <fullName evidence="5">Terpenoid synthase</fullName>
    </recommendedName>
</protein>
<proteinExistence type="inferred from homology"/>
<evidence type="ECO:0000313" key="4">
    <source>
        <dbReference type="Proteomes" id="UP000541154"/>
    </source>
</evidence>
<name>A0A8H6E558_PETAA</name>
<dbReference type="AlphaFoldDB" id="A0A8H6E558"/>
<keyword evidence="4" id="KW-1185">Reference proteome</keyword>
<dbReference type="SFLD" id="SFLDG01021">
    <property type="entry name" value="Trichodiene_Synthase_Like"/>
    <property type="match status" value="1"/>
</dbReference>
<sequence length="317" mass="36229">MSHPKEPKALHVTKSQYEEILKDFFSCVSFEQSWDPDPFVEQSVRAQCLKHGLDQAKTHQLAKYGAAAAQWFYPKHPKDLQIAIGLFTAYFFTVDDLGEQMLDDVRNFRYAIMAREEQPPILKSFAELLSTFDKYYDTFSADKIFTGLIDFMGSCAMEFETLGKFAALESSPNFPRYFRYMTGLAEPYVYFIFHKAAFSSEELALFIQAVPDLMDFSADVNDLLSFYKESIVSNERNTAVFHQAAGGNKDVLEVLRELITRTKGYISRIHKTLAGSPTLLSYAEAYLRGFVGFHMSQSRYRLSELNIPALDAMKQII</sequence>
<evidence type="ECO:0000256" key="1">
    <source>
        <dbReference type="ARBA" id="ARBA00007946"/>
    </source>
</evidence>
<dbReference type="Pfam" id="PF06330">
    <property type="entry name" value="TRI5"/>
    <property type="match status" value="1"/>
</dbReference>
<evidence type="ECO:0008006" key="5">
    <source>
        <dbReference type="Google" id="ProtNLM"/>
    </source>
</evidence>
<dbReference type="InterPro" id="IPR024652">
    <property type="entry name" value="Trichodiene_synth"/>
</dbReference>
<dbReference type="Gene3D" id="1.10.600.10">
    <property type="entry name" value="Farnesyl Diphosphate Synthase"/>
    <property type="match status" value="1"/>
</dbReference>
<dbReference type="SFLD" id="SFLDS00005">
    <property type="entry name" value="Isoprenoid_Synthase_Type_I"/>
    <property type="match status" value="1"/>
</dbReference>
<organism evidence="3 4">
    <name type="scientific">Petromyces alliaceus</name>
    <name type="common">Aspergillus alliaceus</name>
    <dbReference type="NCBI Taxonomy" id="209559"/>
    <lineage>
        <taxon>Eukaryota</taxon>
        <taxon>Fungi</taxon>
        <taxon>Dikarya</taxon>
        <taxon>Ascomycota</taxon>
        <taxon>Pezizomycotina</taxon>
        <taxon>Eurotiomycetes</taxon>
        <taxon>Eurotiomycetidae</taxon>
        <taxon>Eurotiales</taxon>
        <taxon>Aspergillaceae</taxon>
        <taxon>Aspergillus</taxon>
        <taxon>Aspergillus subgen. Circumdati</taxon>
    </lineage>
</organism>
<dbReference type="SUPFAM" id="SSF48576">
    <property type="entry name" value="Terpenoid synthases"/>
    <property type="match status" value="1"/>
</dbReference>
<dbReference type="InterPro" id="IPR008949">
    <property type="entry name" value="Isoprenoid_synthase_dom_sf"/>
</dbReference>
<evidence type="ECO:0000256" key="2">
    <source>
        <dbReference type="ARBA" id="ARBA00023239"/>
    </source>
</evidence>
<comment type="caution">
    <text evidence="3">The sequence shown here is derived from an EMBL/GenBank/DDBJ whole genome shotgun (WGS) entry which is preliminary data.</text>
</comment>
<dbReference type="Proteomes" id="UP000541154">
    <property type="component" value="Unassembled WGS sequence"/>
</dbReference>
<comment type="similarity">
    <text evidence="1">Belongs to the trichodiene synthase family.</text>
</comment>
<accession>A0A8H6E558</accession>
<keyword evidence="2" id="KW-0456">Lyase</keyword>
<dbReference type="GO" id="GO:0016838">
    <property type="term" value="F:carbon-oxygen lyase activity, acting on phosphates"/>
    <property type="evidence" value="ECO:0007669"/>
    <property type="project" value="InterPro"/>
</dbReference>
<evidence type="ECO:0000313" key="3">
    <source>
        <dbReference type="EMBL" id="KAF5859799.1"/>
    </source>
</evidence>
<reference evidence="3 4" key="1">
    <citation type="submission" date="2019-04" db="EMBL/GenBank/DDBJ databases">
        <title>Aspergillus burnettii sp. nov., novel species from soil in southeast Queensland.</title>
        <authorList>
            <person name="Gilchrist C.L.M."/>
            <person name="Pitt J.I."/>
            <person name="Lange L."/>
            <person name="Lacey H.J."/>
            <person name="Vuong D."/>
            <person name="Midgley D.J."/>
            <person name="Greenfield P."/>
            <person name="Bradbury M."/>
            <person name="Lacey E."/>
            <person name="Busk P.K."/>
            <person name="Pilgaard B."/>
            <person name="Chooi Y.H."/>
            <person name="Piggott A.M."/>
        </authorList>
    </citation>
    <scope>NUCLEOTIDE SEQUENCE [LARGE SCALE GENOMIC DNA]</scope>
    <source>
        <strain evidence="3 4">FRR 5400</strain>
    </source>
</reference>